<evidence type="ECO:0000256" key="1">
    <source>
        <dbReference type="ARBA" id="ARBA00004571"/>
    </source>
</evidence>
<keyword evidence="13" id="KW-0732">Signal</keyword>
<comment type="subcellular location">
    <subcellularLocation>
        <location evidence="1 11">Cell outer membrane</location>
        <topology evidence="1 11">Multi-pass membrane protein</topology>
    </subcellularLocation>
</comment>
<evidence type="ECO:0000256" key="13">
    <source>
        <dbReference type="SAM" id="SignalP"/>
    </source>
</evidence>
<dbReference type="EMBL" id="WTYK01000002">
    <property type="protein sequence ID" value="MXP41129.1"/>
    <property type="molecule type" value="Genomic_DNA"/>
</dbReference>
<dbReference type="PANTHER" id="PTHR32552:SF81">
    <property type="entry name" value="TONB-DEPENDENT OUTER MEMBRANE RECEPTOR"/>
    <property type="match status" value="1"/>
</dbReference>
<dbReference type="InterPro" id="IPR012910">
    <property type="entry name" value="Plug_dom"/>
</dbReference>
<keyword evidence="17" id="KW-1185">Reference proteome</keyword>
<protein>
    <submittedName>
        <fullName evidence="16">TonB-dependent receptor</fullName>
    </submittedName>
</protein>
<dbReference type="Gene3D" id="2.40.170.20">
    <property type="entry name" value="TonB-dependent receptor, beta-barrel domain"/>
    <property type="match status" value="2"/>
</dbReference>
<evidence type="ECO:0000256" key="5">
    <source>
        <dbReference type="ARBA" id="ARBA00022692"/>
    </source>
</evidence>
<comment type="similarity">
    <text evidence="11 12">Belongs to the TonB-dependent receptor family.</text>
</comment>
<name>A0A6I4UTS0_9SPHN</name>
<keyword evidence="2 11" id="KW-0813">Transport</keyword>
<sequence length="813" mass="88724">MIKDYASLKLGLRRSAGVAALVLGLLPAAVAAQAADGDEQPPRPEGEIIVTAQFREQALQDVPVAISAITADELEQRSVKSVLDIAQSVPNMEMTAGGSGYGAQTNQAFIRGLGQIDFLTTFEPRVGFYVDDVYYATTYGSVFDVMDLERVEVLRGPQGTLFGRNSVGGALRLISAKPRGDDSGYFEVTTGSRNRYQLRAAYDLGITDTLALRAVASAKGQDGHVKRLDYKCVYPQFGNQQVGGIGQGPVNKRSCEKGTLGGGDSYSFRGTLAFEPTPDLVFYLAGDYTRERAESSAEIILDTQTSRINPETGVIGGGVIPPTGPETNGLARWLRGLGTTYYGFDVSTPEKLAAVAQSFESTGPFSTFARYGNARVGYENPSVGTLEAYGGSLTAEADLTDNLHLTSITAYRKYYGDFGQSSLAIPVQEVRNALGHRQFSQEVRLLGSVFEGMLDYTLGGYYLDTRTLNPARVQTEGFTNPLDFFSDDTATLESWALFGAIDLRPIDRLTLSAGLRYSNETKTYTFNRDYSPSGLGFLNFIAVGENHDDRFNPRFSAMYEVTDDLNIYASYSTGFTASAFNARPFGATGIFALQPEDVTAYEAGFKSTLFDNMLRFNAAAFLTKFNQLVGTIRDPVYRGGACAIFCNENVGNAEITGFEAEAVLRPMLGLMISGNVGYTDFQYKELLATTQGLTLDSPQVRVPKWNLSGAVQYDIPFGADQLITPRVDVSYRSDIYYSNDVRAVSSVQPGYALVNARLTYTNEDLGFSLAGGVTNLFDKYHFTTLTDQRESFGFFTGVVGRPREWLLTVRKEF</sequence>
<dbReference type="InterPro" id="IPR036942">
    <property type="entry name" value="Beta-barrel_TonB_sf"/>
</dbReference>
<keyword evidence="10 11" id="KW-0998">Cell outer membrane</keyword>
<evidence type="ECO:0000313" key="16">
    <source>
        <dbReference type="EMBL" id="MXP41129.1"/>
    </source>
</evidence>
<evidence type="ECO:0000256" key="4">
    <source>
        <dbReference type="ARBA" id="ARBA00022496"/>
    </source>
</evidence>
<keyword evidence="6" id="KW-0408">Iron</keyword>
<accession>A0A6I4UTS0</accession>
<keyword evidence="4" id="KW-0410">Iron transport</keyword>
<evidence type="ECO:0000256" key="10">
    <source>
        <dbReference type="ARBA" id="ARBA00023237"/>
    </source>
</evidence>
<dbReference type="GO" id="GO:0006826">
    <property type="term" value="P:iron ion transport"/>
    <property type="evidence" value="ECO:0007669"/>
    <property type="project" value="UniProtKB-KW"/>
</dbReference>
<keyword evidence="3 11" id="KW-1134">Transmembrane beta strand</keyword>
<dbReference type="InterPro" id="IPR039426">
    <property type="entry name" value="TonB-dep_rcpt-like"/>
</dbReference>
<evidence type="ECO:0000256" key="6">
    <source>
        <dbReference type="ARBA" id="ARBA00023004"/>
    </source>
</evidence>
<comment type="caution">
    <text evidence="16">The sequence shown here is derived from an EMBL/GenBank/DDBJ whole genome shotgun (WGS) entry which is preliminary data.</text>
</comment>
<dbReference type="Pfam" id="PF07715">
    <property type="entry name" value="Plug"/>
    <property type="match status" value="1"/>
</dbReference>
<keyword evidence="8 12" id="KW-0798">TonB box</keyword>
<feature type="domain" description="TonB-dependent receptor plug" evidence="15">
    <location>
        <begin position="59"/>
        <end position="170"/>
    </location>
</feature>
<evidence type="ECO:0000256" key="2">
    <source>
        <dbReference type="ARBA" id="ARBA00022448"/>
    </source>
</evidence>
<keyword evidence="5 11" id="KW-0812">Transmembrane</keyword>
<keyword evidence="7" id="KW-0406">Ion transport</keyword>
<evidence type="ECO:0000256" key="12">
    <source>
        <dbReference type="RuleBase" id="RU003357"/>
    </source>
</evidence>
<dbReference type="GO" id="GO:0009279">
    <property type="term" value="C:cell outer membrane"/>
    <property type="evidence" value="ECO:0007669"/>
    <property type="project" value="UniProtKB-SubCell"/>
</dbReference>
<dbReference type="Proteomes" id="UP000469159">
    <property type="component" value="Unassembled WGS sequence"/>
</dbReference>
<dbReference type="AlphaFoldDB" id="A0A6I4UTS0"/>
<evidence type="ECO:0000259" key="15">
    <source>
        <dbReference type="Pfam" id="PF07715"/>
    </source>
</evidence>
<evidence type="ECO:0000256" key="11">
    <source>
        <dbReference type="PROSITE-ProRule" id="PRU01360"/>
    </source>
</evidence>
<proteinExistence type="inferred from homology"/>
<feature type="chain" id="PRO_5026236571" evidence="13">
    <location>
        <begin position="35"/>
        <end position="813"/>
    </location>
</feature>
<evidence type="ECO:0000256" key="9">
    <source>
        <dbReference type="ARBA" id="ARBA00023136"/>
    </source>
</evidence>
<dbReference type="OrthoDB" id="7313036at2"/>
<organism evidence="16 17">
    <name type="scientific">Croceibacterium soli</name>
    <dbReference type="NCBI Taxonomy" id="1739690"/>
    <lineage>
        <taxon>Bacteria</taxon>
        <taxon>Pseudomonadati</taxon>
        <taxon>Pseudomonadota</taxon>
        <taxon>Alphaproteobacteria</taxon>
        <taxon>Sphingomonadales</taxon>
        <taxon>Erythrobacteraceae</taxon>
        <taxon>Croceibacterium</taxon>
    </lineage>
</organism>
<evidence type="ECO:0000313" key="17">
    <source>
        <dbReference type="Proteomes" id="UP000469159"/>
    </source>
</evidence>
<dbReference type="Pfam" id="PF00593">
    <property type="entry name" value="TonB_dep_Rec_b-barrel"/>
    <property type="match status" value="1"/>
</dbReference>
<feature type="domain" description="TonB-dependent receptor-like beta-barrel" evidence="14">
    <location>
        <begin position="358"/>
        <end position="776"/>
    </location>
</feature>
<evidence type="ECO:0000256" key="7">
    <source>
        <dbReference type="ARBA" id="ARBA00023065"/>
    </source>
</evidence>
<dbReference type="PANTHER" id="PTHR32552">
    <property type="entry name" value="FERRICHROME IRON RECEPTOR-RELATED"/>
    <property type="match status" value="1"/>
</dbReference>
<keyword evidence="9 11" id="KW-0472">Membrane</keyword>
<dbReference type="CDD" id="cd01347">
    <property type="entry name" value="ligand_gated_channel"/>
    <property type="match status" value="1"/>
</dbReference>
<dbReference type="SUPFAM" id="SSF56935">
    <property type="entry name" value="Porins"/>
    <property type="match status" value="1"/>
</dbReference>
<dbReference type="PROSITE" id="PS52016">
    <property type="entry name" value="TONB_DEPENDENT_REC_3"/>
    <property type="match status" value="1"/>
</dbReference>
<dbReference type="RefSeq" id="WP_160745961.1">
    <property type="nucleotide sequence ID" value="NZ_WTYK01000002.1"/>
</dbReference>
<gene>
    <name evidence="16" type="ORF">GRI75_05650</name>
</gene>
<evidence type="ECO:0000256" key="8">
    <source>
        <dbReference type="ARBA" id="ARBA00023077"/>
    </source>
</evidence>
<evidence type="ECO:0000259" key="14">
    <source>
        <dbReference type="Pfam" id="PF00593"/>
    </source>
</evidence>
<keyword evidence="16" id="KW-0675">Receptor</keyword>
<evidence type="ECO:0000256" key="3">
    <source>
        <dbReference type="ARBA" id="ARBA00022452"/>
    </source>
</evidence>
<feature type="signal peptide" evidence="13">
    <location>
        <begin position="1"/>
        <end position="34"/>
    </location>
</feature>
<dbReference type="InterPro" id="IPR000531">
    <property type="entry name" value="Beta-barrel_TonB"/>
</dbReference>
<reference evidence="16 17" key="1">
    <citation type="submission" date="2019-12" db="EMBL/GenBank/DDBJ databases">
        <title>Genomic-based taxomic classification of the family Erythrobacteraceae.</title>
        <authorList>
            <person name="Xu L."/>
        </authorList>
    </citation>
    <scope>NUCLEOTIDE SEQUENCE [LARGE SCALE GENOMIC DNA]</scope>
    <source>
        <strain evidence="16 17">MCCC 1K02066</strain>
    </source>
</reference>